<dbReference type="GO" id="GO:0019136">
    <property type="term" value="F:deoxynucleoside kinase activity"/>
    <property type="evidence" value="ECO:0007669"/>
    <property type="project" value="TreeGrafter"/>
</dbReference>
<protein>
    <recommendedName>
        <fullName evidence="1">Deoxynucleoside kinase domain-containing protein</fullName>
    </recommendedName>
</protein>
<dbReference type="EMBL" id="KB638635">
    <property type="protein sequence ID" value="EMS11830.1"/>
    <property type="molecule type" value="Genomic_DNA"/>
</dbReference>
<dbReference type="InterPro" id="IPR027417">
    <property type="entry name" value="P-loop_NTPase"/>
</dbReference>
<organism evidence="2 3">
    <name type="scientific">Entamoeba histolytica HM-3:IMSS</name>
    <dbReference type="NCBI Taxonomy" id="885315"/>
    <lineage>
        <taxon>Eukaryota</taxon>
        <taxon>Amoebozoa</taxon>
        <taxon>Evosea</taxon>
        <taxon>Archamoebae</taxon>
        <taxon>Mastigamoebida</taxon>
        <taxon>Entamoebidae</taxon>
        <taxon>Entamoeba</taxon>
    </lineage>
</organism>
<sequence length="256" mass="30164">MNTTTTKETEEIINNINANLTIIRNLCTKHHLFISGSVATGKTTIFYKLKNKLCSEDNVYFINEYIDYDSEGEIFLRNLFADRISNFEFQHYIIDCYEKQLKSEEYNSADLIIWERHPFDALTVFCSNDNSLNIEEKYNINQRLTTLCAQYEIPLISDENTSLSSLDTSRISLTTAHEVILNSYIYPTLGGFIEYNLYLFFYCSNEFDQIKRINKRGRISEITKYKRVQDIIPLNTLYSNMYLSVRRKKTRNKLIK</sequence>
<dbReference type="GO" id="GO:0005739">
    <property type="term" value="C:mitochondrion"/>
    <property type="evidence" value="ECO:0007669"/>
    <property type="project" value="TreeGrafter"/>
</dbReference>
<dbReference type="InterPro" id="IPR050566">
    <property type="entry name" value="Deoxyribonucleoside_kinase"/>
</dbReference>
<dbReference type="Gene3D" id="3.40.50.300">
    <property type="entry name" value="P-loop containing nucleotide triphosphate hydrolases"/>
    <property type="match status" value="1"/>
</dbReference>
<dbReference type="InterPro" id="IPR031314">
    <property type="entry name" value="DNK_dom"/>
</dbReference>
<dbReference type="SUPFAM" id="SSF52540">
    <property type="entry name" value="P-loop containing nucleoside triphosphate hydrolases"/>
    <property type="match status" value="1"/>
</dbReference>
<dbReference type="PANTHER" id="PTHR10513">
    <property type="entry name" value="DEOXYNUCLEOSIDE KINASE"/>
    <property type="match status" value="1"/>
</dbReference>
<gene>
    <name evidence="2" type="ORF">KM1_216130</name>
</gene>
<dbReference type="Pfam" id="PF01712">
    <property type="entry name" value="dNK"/>
    <property type="match status" value="1"/>
</dbReference>
<dbReference type="AlphaFoldDB" id="M7W2B5"/>
<evidence type="ECO:0000259" key="1">
    <source>
        <dbReference type="Pfam" id="PF01712"/>
    </source>
</evidence>
<proteinExistence type="predicted"/>
<name>M7W2B5_ENTHI</name>
<evidence type="ECO:0000313" key="3">
    <source>
        <dbReference type="Proteomes" id="UP000030780"/>
    </source>
</evidence>
<reference evidence="2 3" key="1">
    <citation type="submission" date="2013-01" db="EMBL/GenBank/DDBJ databases">
        <authorList>
            <person name="Inman J."/>
            <person name="Zafar N."/>
            <person name="Lorenzi H."/>
            <person name="Caler E."/>
        </authorList>
    </citation>
    <scope>NUCLEOTIDE SEQUENCE [LARGE SCALE GENOMIC DNA]</scope>
    <source>
        <strain evidence="2 3">HM-3:IMSS</strain>
    </source>
</reference>
<dbReference type="PANTHER" id="PTHR10513:SF35">
    <property type="entry name" value="DEOXYADENOSINE KINASE"/>
    <property type="match status" value="1"/>
</dbReference>
<accession>M7W2B5</accession>
<evidence type="ECO:0000313" key="2">
    <source>
        <dbReference type="EMBL" id="EMS11830.1"/>
    </source>
</evidence>
<feature type="domain" description="Deoxynucleoside kinase" evidence="1">
    <location>
        <begin position="33"/>
        <end position="133"/>
    </location>
</feature>
<dbReference type="VEuPathDB" id="AmoebaDB:KM1_216130"/>
<dbReference type="Proteomes" id="UP000030780">
    <property type="component" value="Unassembled WGS sequence"/>
</dbReference>